<feature type="chain" id="PRO_5040425524" evidence="1">
    <location>
        <begin position="20"/>
        <end position="144"/>
    </location>
</feature>
<sequence>MYCLAGPILFLLLLYNVSTTKLPVHFQFLANELPMRCESVNNDTTNIHCYGNTLTEIPNNLSRSMSKLSVTDCPITYISRYSLDPYRDELMDITLSNLPYLRVVEDGTFANMPNLRTLYISYAPQIMFLHGLLKGVTSNSFSSL</sequence>
<keyword evidence="1" id="KW-0732">Signal</keyword>
<dbReference type="AlphaFoldDB" id="A0A9P0GMH5"/>
<organism evidence="2 3">
    <name type="scientific">Psylliodes chrysocephalus</name>
    <dbReference type="NCBI Taxonomy" id="3402493"/>
    <lineage>
        <taxon>Eukaryota</taxon>
        <taxon>Metazoa</taxon>
        <taxon>Ecdysozoa</taxon>
        <taxon>Arthropoda</taxon>
        <taxon>Hexapoda</taxon>
        <taxon>Insecta</taxon>
        <taxon>Pterygota</taxon>
        <taxon>Neoptera</taxon>
        <taxon>Endopterygota</taxon>
        <taxon>Coleoptera</taxon>
        <taxon>Polyphaga</taxon>
        <taxon>Cucujiformia</taxon>
        <taxon>Chrysomeloidea</taxon>
        <taxon>Chrysomelidae</taxon>
        <taxon>Galerucinae</taxon>
        <taxon>Alticini</taxon>
        <taxon>Psylliodes</taxon>
    </lineage>
</organism>
<dbReference type="Proteomes" id="UP001153636">
    <property type="component" value="Chromosome 8"/>
</dbReference>
<dbReference type="Gene3D" id="3.80.10.10">
    <property type="entry name" value="Ribonuclease Inhibitor"/>
    <property type="match status" value="1"/>
</dbReference>
<protein>
    <submittedName>
        <fullName evidence="2">Uncharacterized protein</fullName>
    </submittedName>
</protein>
<dbReference type="SUPFAM" id="SSF52058">
    <property type="entry name" value="L domain-like"/>
    <property type="match status" value="1"/>
</dbReference>
<evidence type="ECO:0000256" key="1">
    <source>
        <dbReference type="SAM" id="SignalP"/>
    </source>
</evidence>
<keyword evidence="3" id="KW-1185">Reference proteome</keyword>
<evidence type="ECO:0000313" key="2">
    <source>
        <dbReference type="EMBL" id="CAH1114368.1"/>
    </source>
</evidence>
<dbReference type="OrthoDB" id="5981530at2759"/>
<proteinExistence type="predicted"/>
<accession>A0A9P0GMH5</accession>
<name>A0A9P0GMH5_9CUCU</name>
<evidence type="ECO:0000313" key="3">
    <source>
        <dbReference type="Proteomes" id="UP001153636"/>
    </source>
</evidence>
<gene>
    <name evidence="2" type="ORF">PSYICH_LOCUS14494</name>
</gene>
<dbReference type="InterPro" id="IPR032675">
    <property type="entry name" value="LRR_dom_sf"/>
</dbReference>
<feature type="signal peptide" evidence="1">
    <location>
        <begin position="1"/>
        <end position="19"/>
    </location>
</feature>
<reference evidence="2" key="1">
    <citation type="submission" date="2022-01" db="EMBL/GenBank/DDBJ databases">
        <authorList>
            <person name="King R."/>
        </authorList>
    </citation>
    <scope>NUCLEOTIDE SEQUENCE</scope>
</reference>
<dbReference type="EMBL" id="OV651820">
    <property type="protein sequence ID" value="CAH1114368.1"/>
    <property type="molecule type" value="Genomic_DNA"/>
</dbReference>